<dbReference type="Gene3D" id="2.10.110.10">
    <property type="entry name" value="Cysteine Rich Protein"/>
    <property type="match status" value="2"/>
</dbReference>
<feature type="compositionally biased region" description="Low complexity" evidence="7">
    <location>
        <begin position="129"/>
        <end position="150"/>
    </location>
</feature>
<feature type="domain" description="LIM zinc-binding" evidence="8">
    <location>
        <begin position="288"/>
        <end position="348"/>
    </location>
</feature>
<dbReference type="PANTHER" id="PTHR24219:SF6">
    <property type="entry name" value="WILMS TUMOR PROTEIN 1-INTERACTING PROTEIN"/>
    <property type="match status" value="1"/>
</dbReference>
<keyword evidence="10" id="KW-1185">Reference proteome</keyword>
<reference evidence="9" key="1">
    <citation type="submission" date="2025-08" db="UniProtKB">
        <authorList>
            <consortium name="Ensembl"/>
        </authorList>
    </citation>
    <scope>IDENTIFICATION</scope>
</reference>
<dbReference type="SMART" id="SM00132">
    <property type="entry name" value="LIM"/>
    <property type="match status" value="2"/>
</dbReference>
<evidence type="ECO:0000256" key="4">
    <source>
        <dbReference type="ARBA" id="ARBA00023038"/>
    </source>
</evidence>
<evidence type="ECO:0000256" key="7">
    <source>
        <dbReference type="SAM" id="MobiDB-lite"/>
    </source>
</evidence>
<evidence type="ECO:0000259" key="8">
    <source>
        <dbReference type="PROSITE" id="PS50023"/>
    </source>
</evidence>
<dbReference type="GO" id="GO:0031047">
    <property type="term" value="P:regulatory ncRNA-mediated gene silencing"/>
    <property type="evidence" value="ECO:0007669"/>
    <property type="project" value="UniProtKB-KW"/>
</dbReference>
<feature type="region of interest" description="Disordered" evidence="7">
    <location>
        <begin position="165"/>
        <end position="198"/>
    </location>
</feature>
<accession>A0A8C6CKY1</accession>
<dbReference type="Ensembl" id="ENSMMST00000000281.1">
    <property type="protein sequence ID" value="ENSMMSP00000000261.1"/>
    <property type="gene ID" value="ENSMMSG00000000225.1"/>
</dbReference>
<keyword evidence="2" id="KW-0677">Repeat</keyword>
<dbReference type="PROSITE" id="PS50023">
    <property type="entry name" value="LIM_DOMAIN_2"/>
    <property type="match status" value="2"/>
</dbReference>
<reference evidence="9" key="2">
    <citation type="submission" date="2025-09" db="UniProtKB">
        <authorList>
            <consortium name="Ensembl"/>
        </authorList>
    </citation>
    <scope>IDENTIFICATION</scope>
</reference>
<dbReference type="FunFam" id="2.10.110.10:FF:000028">
    <property type="entry name" value="LIM domain-containing protein 1"/>
    <property type="match status" value="1"/>
</dbReference>
<dbReference type="GO" id="GO:0001666">
    <property type="term" value="P:response to hypoxia"/>
    <property type="evidence" value="ECO:0007669"/>
    <property type="project" value="TreeGrafter"/>
</dbReference>
<keyword evidence="4 6" id="KW-0440">LIM domain</keyword>
<dbReference type="GO" id="GO:0000932">
    <property type="term" value="C:P-body"/>
    <property type="evidence" value="ECO:0007669"/>
    <property type="project" value="TreeGrafter"/>
</dbReference>
<dbReference type="InterPro" id="IPR001781">
    <property type="entry name" value="Znf_LIM"/>
</dbReference>
<proteinExistence type="predicted"/>
<dbReference type="FunFam" id="2.10.110.10:FF:000036">
    <property type="entry name" value="LIM domain-containing protein 1"/>
    <property type="match status" value="1"/>
</dbReference>
<evidence type="ECO:0000256" key="6">
    <source>
        <dbReference type="PROSITE-ProRule" id="PRU00125"/>
    </source>
</evidence>
<sequence>MQRSRAAADEAALLLAGLALRELEPGGDSPGRGRRGPRPGPADETAQALGRRGQGGGPEAGVDGLSRGERGPRRAAAPELSAQPAGSPRASLAGSDGGGGGSGSARSSGISLGYDQRHGSPRSGRSDPRAGAGPPSVGSARSSVSSLGSRGSAGAYPDLLLPGACPAPARSPEPAGPAPFALPSLQLPPGREGGPSAAERRLEALTRELERALEARTARDYFGICIKCGLGIYGARQACQAMGSLYHTDCFTCNSCGRRLRGKAFYNVGEKVYCQEDFLYSGFQQTADKCSVCGHLIMEMILQALGKSYHPGCFRCSVCNECLDGVPFTVDVENNIYCVRDYHTAVRQPSVWCPWTEITTWSATTARTAGCSSAGRMDAAATPWRATCCVADATCGASGLGHFPHLLCMSRSSEPGLRARPWVVFVLARACGFVCVPVGAWFCVEARVFFCAGACFLRVRVFFGVGAFLRARSLRATQVSARALCQGGRGGGLPPHPYPHQPPSCCPRGRPRGEAINIYSPSVPPQAAFLLPGAACLPPFPPPAAFPFGTPCAGSLVAGEAPRPALGRVAEDGRYHAQGCGTHGRRPPTVLGAGASFPEAEGSWAPVLERPGAGSGLAGGVWGRAGLFVSQAPCLLVGWEGFLVWVGSLEGVRNDPPQGMGPAKDPCLWPLVTAGFGHPDSDGCFQLSSRPGLLPKPSHPQPRGKNAFLRRIPVTGLGQERPRGGALPTCCIRLHDKKHMS</sequence>
<dbReference type="Proteomes" id="UP000694544">
    <property type="component" value="Unplaced"/>
</dbReference>
<dbReference type="InterPro" id="IPR047172">
    <property type="entry name" value="Ajuba-like"/>
</dbReference>
<evidence type="ECO:0000256" key="2">
    <source>
        <dbReference type="ARBA" id="ARBA00022737"/>
    </source>
</evidence>
<dbReference type="GO" id="GO:0046872">
    <property type="term" value="F:metal ion binding"/>
    <property type="evidence" value="ECO:0007669"/>
    <property type="project" value="UniProtKB-KW"/>
</dbReference>
<dbReference type="SUPFAM" id="SSF57716">
    <property type="entry name" value="Glucocorticoid receptor-like (DNA-binding domain)"/>
    <property type="match status" value="2"/>
</dbReference>
<dbReference type="CDD" id="cd09355">
    <property type="entry name" value="LIM2_Ajuba_like"/>
    <property type="match status" value="1"/>
</dbReference>
<keyword evidence="5" id="KW-0943">RNA-mediated gene silencing</keyword>
<keyword evidence="1 6" id="KW-0479">Metal-binding</keyword>
<evidence type="ECO:0000313" key="9">
    <source>
        <dbReference type="Ensembl" id="ENSMMSP00000000261.1"/>
    </source>
</evidence>
<name>A0A8C6CKY1_MOSMO</name>
<dbReference type="GO" id="GO:0007010">
    <property type="term" value="P:cytoskeleton organization"/>
    <property type="evidence" value="ECO:0007669"/>
    <property type="project" value="TreeGrafter"/>
</dbReference>
<dbReference type="GO" id="GO:0005912">
    <property type="term" value="C:adherens junction"/>
    <property type="evidence" value="ECO:0007669"/>
    <property type="project" value="TreeGrafter"/>
</dbReference>
<protein>
    <recommendedName>
        <fullName evidence="8">LIM zinc-binding domain-containing protein</fullName>
    </recommendedName>
</protein>
<feature type="compositionally biased region" description="Low complexity" evidence="7">
    <location>
        <begin position="104"/>
        <end position="113"/>
    </location>
</feature>
<dbReference type="PANTHER" id="PTHR24219">
    <property type="entry name" value="LIM DOMAIN-CONTAINING PROTEIN JUB"/>
    <property type="match status" value="1"/>
</dbReference>
<dbReference type="GO" id="GO:0035331">
    <property type="term" value="P:negative regulation of hippo signaling"/>
    <property type="evidence" value="ECO:0007669"/>
    <property type="project" value="TreeGrafter"/>
</dbReference>
<dbReference type="PROSITE" id="PS00478">
    <property type="entry name" value="LIM_DOMAIN_1"/>
    <property type="match status" value="1"/>
</dbReference>
<dbReference type="Pfam" id="PF00412">
    <property type="entry name" value="LIM"/>
    <property type="match status" value="2"/>
</dbReference>
<organism evidence="9 10">
    <name type="scientific">Moschus moschiferus</name>
    <name type="common">Siberian musk deer</name>
    <name type="synonym">Moschus sibiricus</name>
    <dbReference type="NCBI Taxonomy" id="68415"/>
    <lineage>
        <taxon>Eukaryota</taxon>
        <taxon>Metazoa</taxon>
        <taxon>Chordata</taxon>
        <taxon>Craniata</taxon>
        <taxon>Vertebrata</taxon>
        <taxon>Euteleostomi</taxon>
        <taxon>Mammalia</taxon>
        <taxon>Eutheria</taxon>
        <taxon>Laurasiatheria</taxon>
        <taxon>Artiodactyla</taxon>
        <taxon>Ruminantia</taxon>
        <taxon>Pecora</taxon>
        <taxon>Moschidae</taxon>
        <taxon>Moschus</taxon>
    </lineage>
</organism>
<dbReference type="AlphaFoldDB" id="A0A8C6CKY1"/>
<feature type="region of interest" description="Disordered" evidence="7">
    <location>
        <begin position="21"/>
        <end position="150"/>
    </location>
</feature>
<evidence type="ECO:0000256" key="5">
    <source>
        <dbReference type="ARBA" id="ARBA00023158"/>
    </source>
</evidence>
<evidence type="ECO:0000313" key="10">
    <source>
        <dbReference type="Proteomes" id="UP000694544"/>
    </source>
</evidence>
<dbReference type="GeneTree" id="ENSGT00940000160924"/>
<evidence type="ECO:0000256" key="3">
    <source>
        <dbReference type="ARBA" id="ARBA00022833"/>
    </source>
</evidence>
<dbReference type="InterPro" id="IPR047245">
    <property type="entry name" value="Ajuba-like_LIM1"/>
</dbReference>
<dbReference type="GO" id="GO:0003714">
    <property type="term" value="F:transcription corepressor activity"/>
    <property type="evidence" value="ECO:0007669"/>
    <property type="project" value="TreeGrafter"/>
</dbReference>
<dbReference type="GO" id="GO:0005667">
    <property type="term" value="C:transcription regulator complex"/>
    <property type="evidence" value="ECO:0007669"/>
    <property type="project" value="TreeGrafter"/>
</dbReference>
<feature type="domain" description="LIM zinc-binding" evidence="8">
    <location>
        <begin position="223"/>
        <end position="284"/>
    </location>
</feature>
<keyword evidence="3 6" id="KW-0862">Zinc</keyword>
<evidence type="ECO:0000256" key="1">
    <source>
        <dbReference type="ARBA" id="ARBA00022723"/>
    </source>
</evidence>
<dbReference type="InterPro" id="IPR047247">
    <property type="entry name" value="Ajuba-like_LIM2"/>
</dbReference>
<dbReference type="CDD" id="cd09352">
    <property type="entry name" value="LIM1_Ajuba_like"/>
    <property type="match status" value="1"/>
</dbReference>
<dbReference type="GO" id="GO:0005634">
    <property type="term" value="C:nucleus"/>
    <property type="evidence" value="ECO:0007669"/>
    <property type="project" value="TreeGrafter"/>
</dbReference>